<dbReference type="Proteomes" id="UP001271723">
    <property type="component" value="Unassembled WGS sequence"/>
</dbReference>
<name>A0ABU4LG61_9ACTN</name>
<dbReference type="Gene3D" id="3.40.190.10">
    <property type="entry name" value="Periplasmic binding protein-like II"/>
    <property type="match status" value="2"/>
</dbReference>
<comment type="caution">
    <text evidence="6">The sequence shown here is derived from an EMBL/GenBank/DDBJ whole genome shotgun (WGS) entry which is preliminary data.</text>
</comment>
<evidence type="ECO:0000313" key="6">
    <source>
        <dbReference type="EMBL" id="MDX2914578.1"/>
    </source>
</evidence>
<evidence type="ECO:0000256" key="4">
    <source>
        <dbReference type="ARBA" id="ARBA00023163"/>
    </source>
</evidence>
<dbReference type="Pfam" id="PF03466">
    <property type="entry name" value="LysR_substrate"/>
    <property type="match status" value="1"/>
</dbReference>
<keyword evidence="4" id="KW-0804">Transcription</keyword>
<gene>
    <name evidence="6" type="ORF">PV517_38640</name>
</gene>
<dbReference type="PANTHER" id="PTHR30346:SF0">
    <property type="entry name" value="HCA OPERON TRANSCRIPTIONAL ACTIVATOR HCAR"/>
    <property type="match status" value="1"/>
</dbReference>
<dbReference type="CDD" id="cd05466">
    <property type="entry name" value="PBP2_LTTR_substrate"/>
    <property type="match status" value="1"/>
</dbReference>
<dbReference type="EMBL" id="JARAVY010000021">
    <property type="protein sequence ID" value="MDX2914578.1"/>
    <property type="molecule type" value="Genomic_DNA"/>
</dbReference>
<accession>A0ABU4LG61</accession>
<keyword evidence="2" id="KW-0805">Transcription regulation</keyword>
<protein>
    <submittedName>
        <fullName evidence="6">LysR family transcriptional regulator</fullName>
    </submittedName>
</protein>
<dbReference type="RefSeq" id="WP_086759657.1">
    <property type="nucleotide sequence ID" value="NZ_JAGJBZ010000001.1"/>
</dbReference>
<dbReference type="PRINTS" id="PR00039">
    <property type="entry name" value="HTHLYSR"/>
</dbReference>
<dbReference type="Gene3D" id="1.10.10.10">
    <property type="entry name" value="Winged helix-like DNA-binding domain superfamily/Winged helix DNA-binding domain"/>
    <property type="match status" value="1"/>
</dbReference>
<keyword evidence="3" id="KW-0238">DNA-binding</keyword>
<evidence type="ECO:0000256" key="2">
    <source>
        <dbReference type="ARBA" id="ARBA00023015"/>
    </source>
</evidence>
<keyword evidence="7" id="KW-1185">Reference proteome</keyword>
<evidence type="ECO:0000259" key="5">
    <source>
        <dbReference type="PROSITE" id="PS50931"/>
    </source>
</evidence>
<feature type="domain" description="HTH lysR-type" evidence="5">
    <location>
        <begin position="1"/>
        <end position="60"/>
    </location>
</feature>
<dbReference type="InterPro" id="IPR036388">
    <property type="entry name" value="WH-like_DNA-bd_sf"/>
</dbReference>
<comment type="similarity">
    <text evidence="1">Belongs to the LysR transcriptional regulatory family.</text>
</comment>
<evidence type="ECO:0000256" key="3">
    <source>
        <dbReference type="ARBA" id="ARBA00023125"/>
    </source>
</evidence>
<evidence type="ECO:0000313" key="7">
    <source>
        <dbReference type="Proteomes" id="UP001271723"/>
    </source>
</evidence>
<dbReference type="InterPro" id="IPR000847">
    <property type="entry name" value="LysR_HTH_N"/>
</dbReference>
<evidence type="ECO:0000256" key="1">
    <source>
        <dbReference type="ARBA" id="ARBA00009437"/>
    </source>
</evidence>
<dbReference type="InterPro" id="IPR036390">
    <property type="entry name" value="WH_DNA-bd_sf"/>
</dbReference>
<dbReference type="PROSITE" id="PS50931">
    <property type="entry name" value="HTH_LYSR"/>
    <property type="match status" value="1"/>
</dbReference>
<dbReference type="SUPFAM" id="SSF46785">
    <property type="entry name" value="Winged helix' DNA-binding domain"/>
    <property type="match status" value="1"/>
</dbReference>
<organism evidence="6 7">
    <name type="scientific">Streptomyces griseiscabiei</name>
    <dbReference type="NCBI Taxonomy" id="2993540"/>
    <lineage>
        <taxon>Bacteria</taxon>
        <taxon>Bacillati</taxon>
        <taxon>Actinomycetota</taxon>
        <taxon>Actinomycetes</taxon>
        <taxon>Kitasatosporales</taxon>
        <taxon>Streptomycetaceae</taxon>
        <taxon>Streptomyces</taxon>
    </lineage>
</organism>
<sequence length="311" mass="33307">MDITVQQLRYFVAVAEDLHFARAAQKLHVAAPSLSQQIAALERLLRAPLFRRTSRQVVLTDAGAQLLPLAKRALTSMADISTWAEERHVAGERLRIGLAISSPLSSAILAAAAAALPDVRLEVRHLGYAGSVQALTEGRIDAAIAPGFTHAVTAAGVRTVPLWSEDRVLVVAATHQLAARQTISIEETNEETFFGIEVEQTLWHDWFAVPRSGGLIPRVDTTLHTVDEILDVCAAGMGVTLVPSSCTGYWARPDLAYVPIDGLPDTTAYLLLPSGSRVGVLNAFEGIALQAARQQTRRFGARPATGEPAAG</sequence>
<dbReference type="SUPFAM" id="SSF53850">
    <property type="entry name" value="Periplasmic binding protein-like II"/>
    <property type="match status" value="1"/>
</dbReference>
<proteinExistence type="inferred from homology"/>
<dbReference type="InterPro" id="IPR005119">
    <property type="entry name" value="LysR_subst-bd"/>
</dbReference>
<dbReference type="Pfam" id="PF00126">
    <property type="entry name" value="HTH_1"/>
    <property type="match status" value="1"/>
</dbReference>
<dbReference type="PANTHER" id="PTHR30346">
    <property type="entry name" value="TRANSCRIPTIONAL DUAL REGULATOR HCAR-RELATED"/>
    <property type="match status" value="1"/>
</dbReference>
<reference evidence="6 7" key="1">
    <citation type="journal article" date="2023" name="Microb. Genom.">
        <title>Mesoterricola silvestris gen. nov., sp. nov., Mesoterricola sediminis sp. nov., Geothrix oryzae sp. nov., Geothrix edaphica sp. nov., Geothrix rubra sp. nov., and Geothrix limicola sp. nov., six novel members of Acidobacteriota isolated from soils.</title>
        <authorList>
            <person name="Weisberg A.J."/>
            <person name="Pearce E."/>
            <person name="Kramer C.G."/>
            <person name="Chang J.H."/>
            <person name="Clarke C.R."/>
        </authorList>
    </citation>
    <scope>NUCLEOTIDE SEQUENCE [LARGE SCALE GENOMIC DNA]</scope>
    <source>
        <strain evidence="6 7">NRRL_B-2795</strain>
    </source>
</reference>